<evidence type="ECO:0000256" key="2">
    <source>
        <dbReference type="ARBA" id="ARBA00022630"/>
    </source>
</evidence>
<dbReference type="InterPro" id="IPR004136">
    <property type="entry name" value="NMO"/>
</dbReference>
<keyword evidence="6" id="KW-0223">Dioxygenase</keyword>
<comment type="similarity">
    <text evidence="1">Belongs to the nitronate monooxygenase family. NMO class I subfamily.</text>
</comment>
<name>A0A0N9NKF8_9ACTN</name>
<protein>
    <submittedName>
        <fullName evidence="6">2-nitropropane dioxygenase</fullName>
    </submittedName>
</protein>
<sequence length="326" mass="33877">MREILNRLRLPVVAAPMFLVSGPELVIAAGRAGIIGAFPTQNCRNADDLDHWLATISADLTDADGTTLPWAVNLVTHRTNARLAEDLVLVERYRPPLVVTALGSPEPVLDTVHGYGGAVIADVADLPMARKAVAVGADGLACISAGAGGHTGSLSPFAFTAAVREFFDGLLVVGGGIADGNGVAGAIAAGADLVYVGTRFLAAQESLAVADYKEMVVDSDIDDLIVSAGITGTPASWLRPSLAANGIDPDTLDDQQPDRNYQAGGDAVRRWKDLWAAGQGVGAITAISPVADIVDDLAIQYRLAARRLDHARSLDDHHSLEGAAHA</sequence>
<dbReference type="SUPFAM" id="SSF51412">
    <property type="entry name" value="Inosine monophosphate dehydrogenase (IMPDH)"/>
    <property type="match status" value="1"/>
</dbReference>
<dbReference type="RefSeq" id="WP_062394291.1">
    <property type="nucleotide sequence ID" value="NZ_CP011853.1"/>
</dbReference>
<evidence type="ECO:0000256" key="1">
    <source>
        <dbReference type="ARBA" id="ARBA00009881"/>
    </source>
</evidence>
<evidence type="ECO:0000313" key="6">
    <source>
        <dbReference type="EMBL" id="ALG86182.1"/>
    </source>
</evidence>
<reference evidence="6 7" key="2">
    <citation type="journal article" date="2017" name="Int. J. Syst. Evol. Microbiol.">
        <title>Gordonia phthalatica sp. nov., a di-n-butyl phthalate-degrading bacterium isolated from activated sludge.</title>
        <authorList>
            <person name="Jin D."/>
            <person name="Kong X."/>
            <person name="Jia M."/>
            <person name="Yu X."/>
            <person name="Wang X."/>
            <person name="Zhuang X."/>
            <person name="Deng Y."/>
            <person name="Bai Z."/>
        </authorList>
    </citation>
    <scope>NUCLEOTIDE SEQUENCE [LARGE SCALE GENOMIC DNA]</scope>
    <source>
        <strain evidence="6 7">QH-11</strain>
    </source>
</reference>
<dbReference type="STRING" id="1136941.ACH46_18885"/>
<organism evidence="6 7">
    <name type="scientific">Gordonia phthalatica</name>
    <dbReference type="NCBI Taxonomy" id="1136941"/>
    <lineage>
        <taxon>Bacteria</taxon>
        <taxon>Bacillati</taxon>
        <taxon>Actinomycetota</taxon>
        <taxon>Actinomycetes</taxon>
        <taxon>Mycobacteriales</taxon>
        <taxon>Gordoniaceae</taxon>
        <taxon>Gordonia</taxon>
    </lineage>
</organism>
<dbReference type="Gene3D" id="3.20.20.70">
    <property type="entry name" value="Aldolase class I"/>
    <property type="match status" value="1"/>
</dbReference>
<gene>
    <name evidence="6" type="ORF">ACH46_18885</name>
</gene>
<evidence type="ECO:0000256" key="5">
    <source>
        <dbReference type="ARBA" id="ARBA00023033"/>
    </source>
</evidence>
<dbReference type="PANTHER" id="PTHR42747:SF4">
    <property type="entry name" value="BLR1330 PROTEIN"/>
    <property type="match status" value="1"/>
</dbReference>
<dbReference type="CDD" id="cd04730">
    <property type="entry name" value="NPD_like"/>
    <property type="match status" value="1"/>
</dbReference>
<proteinExistence type="inferred from homology"/>
<dbReference type="GO" id="GO:0018580">
    <property type="term" value="F:nitronate monooxygenase activity"/>
    <property type="evidence" value="ECO:0007669"/>
    <property type="project" value="InterPro"/>
</dbReference>
<dbReference type="GO" id="GO:0051213">
    <property type="term" value="F:dioxygenase activity"/>
    <property type="evidence" value="ECO:0007669"/>
    <property type="project" value="UniProtKB-KW"/>
</dbReference>
<keyword evidence="4" id="KW-0560">Oxidoreductase</keyword>
<accession>A0A0N9NKF8</accession>
<dbReference type="KEGG" id="goq:ACH46_18885"/>
<evidence type="ECO:0000256" key="4">
    <source>
        <dbReference type="ARBA" id="ARBA00023002"/>
    </source>
</evidence>
<dbReference type="Pfam" id="PF03060">
    <property type="entry name" value="NMO"/>
    <property type="match status" value="1"/>
</dbReference>
<dbReference type="PANTHER" id="PTHR42747">
    <property type="entry name" value="NITRONATE MONOOXYGENASE-RELATED"/>
    <property type="match status" value="1"/>
</dbReference>
<dbReference type="PATRIC" id="fig|1136941.3.peg.3864"/>
<dbReference type="Proteomes" id="UP000063789">
    <property type="component" value="Chromosome"/>
</dbReference>
<keyword evidence="2" id="KW-0285">Flavoprotein</keyword>
<dbReference type="AlphaFoldDB" id="A0A0N9NKF8"/>
<reference evidence="7" key="1">
    <citation type="submission" date="2015-06" db="EMBL/GenBank/DDBJ databases">
        <title>Complete genome sequence and metabolic analysis of phthalate degradation pathway in Gordonia sp. QH-11.</title>
        <authorList>
            <person name="Jin D."/>
            <person name="Kong X."/>
            <person name="Bai Z."/>
        </authorList>
    </citation>
    <scope>NUCLEOTIDE SEQUENCE [LARGE SCALE GENOMIC DNA]</scope>
    <source>
        <strain evidence="7">QH-11</strain>
    </source>
</reference>
<dbReference type="EMBL" id="CP011853">
    <property type="protein sequence ID" value="ALG86182.1"/>
    <property type="molecule type" value="Genomic_DNA"/>
</dbReference>
<keyword evidence="7" id="KW-1185">Reference proteome</keyword>
<dbReference type="OrthoDB" id="9778912at2"/>
<evidence type="ECO:0000313" key="7">
    <source>
        <dbReference type="Proteomes" id="UP000063789"/>
    </source>
</evidence>
<dbReference type="InterPro" id="IPR013785">
    <property type="entry name" value="Aldolase_TIM"/>
</dbReference>
<keyword evidence="5" id="KW-0503">Monooxygenase</keyword>
<evidence type="ECO:0000256" key="3">
    <source>
        <dbReference type="ARBA" id="ARBA00022643"/>
    </source>
</evidence>
<keyword evidence="3" id="KW-0288">FMN</keyword>